<protein>
    <recommendedName>
        <fullName evidence="6">Mid2 domain-containing protein</fullName>
    </recommendedName>
</protein>
<keyword evidence="3" id="KW-0732">Signal</keyword>
<proteinExistence type="predicted"/>
<keyword evidence="5" id="KW-1185">Reference proteome</keyword>
<evidence type="ECO:0000313" key="4">
    <source>
        <dbReference type="EMBL" id="KAF2235691.1"/>
    </source>
</evidence>
<sequence length="210" mass="21859">MVLKICVGLIGLFTRVLDASLSSLKLGVADHTTGSIKTSTAAVGLPYSGPTSTSLESSPSTTLTTGLTTILSESTTYTSTEAPNTWLPDASSNTTALPASPSSYHSVGPSSAPFSGITVGTILFLVFIVIALFFYWRSKLLQQMDPQAPDQVPAGSEGTMLAVWGNTAVPTVRPEAQSVKKVSELEAAPSMPSKCSHAHDTSMPVELPAN</sequence>
<keyword evidence="2" id="KW-0812">Transmembrane</keyword>
<keyword evidence="2" id="KW-0472">Membrane</keyword>
<accession>A0A6A6HCU9</accession>
<evidence type="ECO:0000313" key="5">
    <source>
        <dbReference type="Proteomes" id="UP000800092"/>
    </source>
</evidence>
<evidence type="ECO:0000256" key="1">
    <source>
        <dbReference type="SAM" id="MobiDB-lite"/>
    </source>
</evidence>
<dbReference type="Proteomes" id="UP000800092">
    <property type="component" value="Unassembled WGS sequence"/>
</dbReference>
<gene>
    <name evidence="4" type="ORF">EV356DRAFT_575511</name>
</gene>
<feature type="chain" id="PRO_5025670232" description="Mid2 domain-containing protein" evidence="3">
    <location>
        <begin position="19"/>
        <end position="210"/>
    </location>
</feature>
<evidence type="ECO:0000256" key="2">
    <source>
        <dbReference type="SAM" id="Phobius"/>
    </source>
</evidence>
<feature type="transmembrane region" description="Helical" evidence="2">
    <location>
        <begin position="114"/>
        <end position="136"/>
    </location>
</feature>
<reference evidence="4" key="1">
    <citation type="journal article" date="2020" name="Stud. Mycol.">
        <title>101 Dothideomycetes genomes: a test case for predicting lifestyles and emergence of pathogens.</title>
        <authorList>
            <person name="Haridas S."/>
            <person name="Albert R."/>
            <person name="Binder M."/>
            <person name="Bloem J."/>
            <person name="Labutti K."/>
            <person name="Salamov A."/>
            <person name="Andreopoulos B."/>
            <person name="Baker S."/>
            <person name="Barry K."/>
            <person name="Bills G."/>
            <person name="Bluhm B."/>
            <person name="Cannon C."/>
            <person name="Castanera R."/>
            <person name="Culley D."/>
            <person name="Daum C."/>
            <person name="Ezra D."/>
            <person name="Gonzalez J."/>
            <person name="Henrissat B."/>
            <person name="Kuo A."/>
            <person name="Liang C."/>
            <person name="Lipzen A."/>
            <person name="Lutzoni F."/>
            <person name="Magnuson J."/>
            <person name="Mondo S."/>
            <person name="Nolan M."/>
            <person name="Ohm R."/>
            <person name="Pangilinan J."/>
            <person name="Park H.-J."/>
            <person name="Ramirez L."/>
            <person name="Alfaro M."/>
            <person name="Sun H."/>
            <person name="Tritt A."/>
            <person name="Yoshinaga Y."/>
            <person name="Zwiers L.-H."/>
            <person name="Turgeon B."/>
            <person name="Goodwin S."/>
            <person name="Spatafora J."/>
            <person name="Crous P."/>
            <person name="Grigoriev I."/>
        </authorList>
    </citation>
    <scope>NUCLEOTIDE SEQUENCE</scope>
    <source>
        <strain evidence="4">Tuck. ex Michener</strain>
    </source>
</reference>
<feature type="signal peptide" evidence="3">
    <location>
        <begin position="1"/>
        <end position="18"/>
    </location>
</feature>
<keyword evidence="2" id="KW-1133">Transmembrane helix</keyword>
<dbReference type="AlphaFoldDB" id="A0A6A6HCU9"/>
<feature type="region of interest" description="Disordered" evidence="1">
    <location>
        <begin position="175"/>
        <end position="210"/>
    </location>
</feature>
<feature type="region of interest" description="Disordered" evidence="1">
    <location>
        <begin position="80"/>
        <end position="100"/>
    </location>
</feature>
<evidence type="ECO:0008006" key="6">
    <source>
        <dbReference type="Google" id="ProtNLM"/>
    </source>
</evidence>
<organism evidence="4 5">
    <name type="scientific">Viridothelium virens</name>
    <name type="common">Speckled blister lichen</name>
    <name type="synonym">Trypethelium virens</name>
    <dbReference type="NCBI Taxonomy" id="1048519"/>
    <lineage>
        <taxon>Eukaryota</taxon>
        <taxon>Fungi</taxon>
        <taxon>Dikarya</taxon>
        <taxon>Ascomycota</taxon>
        <taxon>Pezizomycotina</taxon>
        <taxon>Dothideomycetes</taxon>
        <taxon>Dothideomycetes incertae sedis</taxon>
        <taxon>Trypetheliales</taxon>
        <taxon>Trypetheliaceae</taxon>
        <taxon>Viridothelium</taxon>
    </lineage>
</organism>
<name>A0A6A6HCU9_VIRVR</name>
<dbReference type="EMBL" id="ML991789">
    <property type="protein sequence ID" value="KAF2235691.1"/>
    <property type="molecule type" value="Genomic_DNA"/>
</dbReference>
<evidence type="ECO:0000256" key="3">
    <source>
        <dbReference type="SAM" id="SignalP"/>
    </source>
</evidence>